<dbReference type="RefSeq" id="WP_036618029.1">
    <property type="nucleotide sequence ID" value="NZ_BGML01000018.1"/>
</dbReference>
<dbReference type="OrthoDB" id="2677607at2"/>
<evidence type="ECO:0000313" key="2">
    <source>
        <dbReference type="EMBL" id="KFM93969.1"/>
    </source>
</evidence>
<sequence length="276" mass="31494">MTYVRQGWSLLKSQFPSVIILFLYQLLWGLFLYRLVDTAVTALLQRHPDPPPTQLSRILFLLEGRIHLGSNPDVRLYLGLLIGMAVLRLLLTPLIQAGILYGLVPSESRGHGLPLFRGMKEFWKPVVLFYAIELILIIIPAFWVIPKLLVLWPHLLGAGGQMAPLLKGLIYILGWFVYGWLVRQCILYVQFGYLFKSSVWGSLLVCFRHLLQGIGISCILGAFGLGVFLLFGTVSWIWTGMLALILQQTYPLCRSAFKIWQVTSQYRLWQTKTEKS</sequence>
<gene>
    <name evidence="2" type="ORF">DJ90_6489</name>
    <name evidence="3" type="ORF">GNQ08_28140</name>
</gene>
<evidence type="ECO:0000313" key="4">
    <source>
        <dbReference type="Proteomes" id="UP000029278"/>
    </source>
</evidence>
<reference evidence="2 4" key="1">
    <citation type="submission" date="2014-04" db="EMBL/GenBank/DDBJ databases">
        <authorList>
            <person name="Bishop-Lilly K.A."/>
            <person name="Broomall S.M."/>
            <person name="Chain P.S."/>
            <person name="Chertkov O."/>
            <person name="Coyne S.R."/>
            <person name="Daligault H.E."/>
            <person name="Davenport K.W."/>
            <person name="Erkkila T."/>
            <person name="Frey K.G."/>
            <person name="Gibbons H.S."/>
            <person name="Gu W."/>
            <person name="Jaissle J."/>
            <person name="Johnson S.L."/>
            <person name="Koroleva G.I."/>
            <person name="Ladner J.T."/>
            <person name="Lo C.-C."/>
            <person name="Minogue T.D."/>
            <person name="Munk C."/>
            <person name="Palacios G.F."/>
            <person name="Redden C.L."/>
            <person name="Rosenzweig C.N."/>
            <person name="Scholz M.B."/>
            <person name="Teshima H."/>
            <person name="Xu Y."/>
        </authorList>
    </citation>
    <scope>NUCLEOTIDE SEQUENCE [LARGE SCALE GENOMIC DNA]</scope>
    <source>
        <strain evidence="2 4">8244</strain>
    </source>
</reference>
<protein>
    <submittedName>
        <fullName evidence="2">Putative membrane protein</fullName>
    </submittedName>
</protein>
<keyword evidence="1" id="KW-0812">Transmembrane</keyword>
<dbReference type="STRING" id="44252.DJ90_6489"/>
<dbReference type="Proteomes" id="UP000029278">
    <property type="component" value="Unassembled WGS sequence"/>
</dbReference>
<dbReference type="EMBL" id="WNZZ01000038">
    <property type="protein sequence ID" value="MUG26235.1"/>
    <property type="molecule type" value="Genomic_DNA"/>
</dbReference>
<comment type="caution">
    <text evidence="2">The sequence shown here is derived from an EMBL/GenBank/DDBJ whole genome shotgun (WGS) entry which is preliminary data.</text>
</comment>
<proteinExistence type="predicted"/>
<dbReference type="GeneID" id="77010331"/>
<dbReference type="PATRIC" id="fig|44252.3.peg.5915"/>
<feature type="transmembrane region" description="Helical" evidence="1">
    <location>
        <begin position="125"/>
        <end position="145"/>
    </location>
</feature>
<dbReference type="AlphaFoldDB" id="A0A090Y692"/>
<organism evidence="2 4">
    <name type="scientific">Paenibacillus macerans</name>
    <name type="common">Bacillus macerans</name>
    <dbReference type="NCBI Taxonomy" id="44252"/>
    <lineage>
        <taxon>Bacteria</taxon>
        <taxon>Bacillati</taxon>
        <taxon>Bacillota</taxon>
        <taxon>Bacilli</taxon>
        <taxon>Bacillales</taxon>
        <taxon>Paenibacillaceae</taxon>
        <taxon>Paenibacillus</taxon>
    </lineage>
</organism>
<keyword evidence="4" id="KW-1185">Reference proteome</keyword>
<evidence type="ECO:0000256" key="1">
    <source>
        <dbReference type="SAM" id="Phobius"/>
    </source>
</evidence>
<dbReference type="HOGENOM" id="CLU_1011376_0_0_9"/>
<reference evidence="3 5" key="2">
    <citation type="submission" date="2019-11" db="EMBL/GenBank/DDBJ databases">
        <title>Draft genome sequences of five Paenibacillus species of dairy origin.</title>
        <authorList>
            <person name="Olajide A.M."/>
            <person name="Chen S."/>
            <person name="Lapointe G."/>
        </authorList>
    </citation>
    <scope>NUCLEOTIDE SEQUENCE [LARGE SCALE GENOMIC DNA]</scope>
    <source>
        <strain evidence="3 5">3CT49</strain>
    </source>
</reference>
<dbReference type="Proteomes" id="UP000442469">
    <property type="component" value="Unassembled WGS sequence"/>
</dbReference>
<keyword evidence="1" id="KW-0472">Membrane</keyword>
<keyword evidence="1" id="KW-1133">Transmembrane helix</keyword>
<feature type="transmembrane region" description="Helical" evidence="1">
    <location>
        <begin position="15"/>
        <end position="36"/>
    </location>
</feature>
<evidence type="ECO:0000313" key="3">
    <source>
        <dbReference type="EMBL" id="MUG26235.1"/>
    </source>
</evidence>
<feature type="transmembrane region" description="Helical" evidence="1">
    <location>
        <begin position="165"/>
        <end position="181"/>
    </location>
</feature>
<feature type="transmembrane region" description="Helical" evidence="1">
    <location>
        <begin position="223"/>
        <end position="246"/>
    </location>
</feature>
<name>A0A090Y692_PAEMA</name>
<feature type="transmembrane region" description="Helical" evidence="1">
    <location>
        <begin position="193"/>
        <end position="211"/>
    </location>
</feature>
<evidence type="ECO:0000313" key="5">
    <source>
        <dbReference type="Proteomes" id="UP000442469"/>
    </source>
</evidence>
<accession>A0A090Y692</accession>
<dbReference type="EMBL" id="JMQA01000050">
    <property type="protein sequence ID" value="KFM93969.1"/>
    <property type="molecule type" value="Genomic_DNA"/>
</dbReference>